<evidence type="ECO:0000313" key="4">
    <source>
        <dbReference type="Proteomes" id="UP000198341"/>
    </source>
</evidence>
<dbReference type="KEGG" id="bpg:Bathy06g03600"/>
<dbReference type="EMBL" id="FO082273">
    <property type="protein sequence ID" value="CCO17122.1"/>
    <property type="molecule type" value="Genomic_DNA"/>
</dbReference>
<dbReference type="GeneID" id="19015341"/>
<feature type="compositionally biased region" description="Low complexity" evidence="1">
    <location>
        <begin position="1"/>
        <end position="12"/>
    </location>
</feature>
<organism evidence="3 4">
    <name type="scientific">Bathycoccus prasinos</name>
    <dbReference type="NCBI Taxonomy" id="41875"/>
    <lineage>
        <taxon>Eukaryota</taxon>
        <taxon>Viridiplantae</taxon>
        <taxon>Chlorophyta</taxon>
        <taxon>Mamiellophyceae</taxon>
        <taxon>Mamiellales</taxon>
        <taxon>Bathycoccaceae</taxon>
        <taxon>Bathycoccus</taxon>
    </lineage>
</organism>
<name>K8EG44_9CHLO</name>
<gene>
    <name evidence="3" type="ORF">Bathy06g03600</name>
</gene>
<dbReference type="Proteomes" id="UP000198341">
    <property type="component" value="Chromosome 6"/>
</dbReference>
<feature type="compositionally biased region" description="Polar residues" evidence="1">
    <location>
        <begin position="30"/>
        <end position="48"/>
    </location>
</feature>
<evidence type="ECO:0000313" key="3">
    <source>
        <dbReference type="EMBL" id="CCO17122.1"/>
    </source>
</evidence>
<dbReference type="InterPro" id="IPR039869">
    <property type="entry name" value="UBTD1/2"/>
</dbReference>
<dbReference type="PANTHER" id="PTHR13609">
    <property type="entry name" value="UBIQUITIN DOMAIN CONTAINING 1 PROTEIN-RELATED"/>
    <property type="match status" value="1"/>
</dbReference>
<dbReference type="Pfam" id="PF16455">
    <property type="entry name" value="UBD"/>
    <property type="match status" value="1"/>
</dbReference>
<dbReference type="eggNOG" id="KOG0013">
    <property type="taxonomic scope" value="Eukaryota"/>
</dbReference>
<dbReference type="InterPro" id="IPR038169">
    <property type="entry name" value="DC-UbP/UBTD2_N_sf"/>
</dbReference>
<dbReference type="RefSeq" id="XP_007512522.1">
    <property type="nucleotide sequence ID" value="XM_007512460.1"/>
</dbReference>
<feature type="domain" description="DC-UbP/UBTD2 N-terminal" evidence="2">
    <location>
        <begin position="64"/>
        <end position="135"/>
    </location>
</feature>
<dbReference type="Gene3D" id="1.20.225.20">
    <property type="entry name" value="Ub domain-containing protein, DC-UbP/UBTD2, N-terminal domain"/>
    <property type="match status" value="1"/>
</dbReference>
<keyword evidence="4" id="KW-1185">Reference proteome</keyword>
<proteinExistence type="predicted"/>
<evidence type="ECO:0000256" key="1">
    <source>
        <dbReference type="SAM" id="MobiDB-lite"/>
    </source>
</evidence>
<accession>K8EG44</accession>
<dbReference type="AlphaFoldDB" id="K8EG44"/>
<dbReference type="InterPro" id="IPR032752">
    <property type="entry name" value="DC-UbP/UBTD2_N"/>
</dbReference>
<protein>
    <recommendedName>
        <fullName evidence="2">DC-UbP/UBTD2 N-terminal domain-containing protein</fullName>
    </recommendedName>
</protein>
<sequence>MGCVFSSSSSSSNPDDSALEDEQHELTARRQFQSVSSQEYNRTWTFRNTDPIEDDDGDEADERKKKATIFWETIHAYGGAKDCWTALEVALTKTEDIALAREILNASGMKVCHKNALACFDERGFLYSIPRYALAVKTVSTPA</sequence>
<evidence type="ECO:0000259" key="2">
    <source>
        <dbReference type="Pfam" id="PF16455"/>
    </source>
</evidence>
<dbReference type="OrthoDB" id="1640476at2759"/>
<reference evidence="3 4" key="1">
    <citation type="submission" date="2011-10" db="EMBL/GenBank/DDBJ databases">
        <authorList>
            <person name="Genoscope - CEA"/>
        </authorList>
    </citation>
    <scope>NUCLEOTIDE SEQUENCE [LARGE SCALE GENOMIC DNA]</scope>
    <source>
        <strain evidence="3 4">RCC 1105</strain>
    </source>
</reference>
<feature type="compositionally biased region" description="Acidic residues" evidence="1">
    <location>
        <begin position="51"/>
        <end position="60"/>
    </location>
</feature>
<feature type="region of interest" description="Disordered" evidence="1">
    <location>
        <begin position="1"/>
        <end position="60"/>
    </location>
</feature>